<organism evidence="6 7">
    <name type="scientific">Halococcus saccharolyticus DSM 5350</name>
    <dbReference type="NCBI Taxonomy" id="1227455"/>
    <lineage>
        <taxon>Archaea</taxon>
        <taxon>Methanobacteriati</taxon>
        <taxon>Methanobacteriota</taxon>
        <taxon>Stenosarchaea group</taxon>
        <taxon>Halobacteria</taxon>
        <taxon>Halobacteriales</taxon>
        <taxon>Halococcaceae</taxon>
        <taxon>Halococcus</taxon>
    </lineage>
</organism>
<keyword evidence="2 5" id="KW-0812">Transmembrane</keyword>
<feature type="transmembrane region" description="Helical" evidence="5">
    <location>
        <begin position="249"/>
        <end position="266"/>
    </location>
</feature>
<dbReference type="InterPro" id="IPR039653">
    <property type="entry name" value="Prenyltransferase"/>
</dbReference>
<proteinExistence type="predicted"/>
<feature type="transmembrane region" description="Helical" evidence="5">
    <location>
        <begin position="226"/>
        <end position="243"/>
    </location>
</feature>
<name>M0MRW9_9EURY</name>
<keyword evidence="7" id="KW-1185">Reference proteome</keyword>
<dbReference type="PANTHER" id="PTHR11048">
    <property type="entry name" value="PRENYLTRANSFERASES"/>
    <property type="match status" value="1"/>
</dbReference>
<evidence type="ECO:0000313" key="6">
    <source>
        <dbReference type="EMBL" id="EMA47205.1"/>
    </source>
</evidence>
<feature type="transmembrane region" description="Helical" evidence="5">
    <location>
        <begin position="122"/>
        <end position="139"/>
    </location>
</feature>
<feature type="transmembrane region" description="Helical" evidence="5">
    <location>
        <begin position="59"/>
        <end position="78"/>
    </location>
</feature>
<dbReference type="STRING" id="1227455.C449_02035"/>
<feature type="transmembrane region" description="Helical" evidence="5">
    <location>
        <begin position="146"/>
        <end position="165"/>
    </location>
</feature>
<evidence type="ECO:0000256" key="3">
    <source>
        <dbReference type="ARBA" id="ARBA00022989"/>
    </source>
</evidence>
<evidence type="ECO:0000256" key="4">
    <source>
        <dbReference type="ARBA" id="ARBA00023136"/>
    </source>
</evidence>
<dbReference type="Gene3D" id="1.10.357.140">
    <property type="entry name" value="UbiA prenyltransferase"/>
    <property type="match status" value="1"/>
</dbReference>
<dbReference type="InterPro" id="IPR000537">
    <property type="entry name" value="UbiA_prenyltransferase"/>
</dbReference>
<feature type="transmembrane region" description="Helical" evidence="5">
    <location>
        <begin position="287"/>
        <end position="304"/>
    </location>
</feature>
<dbReference type="GO" id="GO:0009247">
    <property type="term" value="P:glycolipid biosynthetic process"/>
    <property type="evidence" value="ECO:0007669"/>
    <property type="project" value="TreeGrafter"/>
</dbReference>
<dbReference type="InParanoid" id="M0MRW9"/>
<comment type="caution">
    <text evidence="6">The sequence shown here is derived from an EMBL/GenBank/DDBJ whole genome shotgun (WGS) entry which is preliminary data.</text>
</comment>
<comment type="subcellular location">
    <subcellularLocation>
        <location evidence="1">Cell membrane</location>
        <topology evidence="1">Multi-pass membrane protein</topology>
    </subcellularLocation>
</comment>
<dbReference type="PANTHER" id="PTHR11048:SF5">
    <property type="entry name" value="DECAPRENYL-PHOSPHATE PHOSPHORIBOSYLTRANSFERASE"/>
    <property type="match status" value="1"/>
</dbReference>
<feature type="transmembrane region" description="Helical" evidence="5">
    <location>
        <begin position="171"/>
        <end position="195"/>
    </location>
</feature>
<dbReference type="InterPro" id="IPR044878">
    <property type="entry name" value="UbiA_sf"/>
</dbReference>
<keyword evidence="6" id="KW-0808">Transferase</keyword>
<dbReference type="EMBL" id="AOMD01000009">
    <property type="protein sequence ID" value="EMA47205.1"/>
    <property type="molecule type" value="Genomic_DNA"/>
</dbReference>
<evidence type="ECO:0000256" key="5">
    <source>
        <dbReference type="SAM" id="Phobius"/>
    </source>
</evidence>
<evidence type="ECO:0000256" key="1">
    <source>
        <dbReference type="ARBA" id="ARBA00004651"/>
    </source>
</evidence>
<keyword evidence="3 5" id="KW-1133">Transmembrane helix</keyword>
<dbReference type="Pfam" id="PF01040">
    <property type="entry name" value="UbiA"/>
    <property type="match status" value="1"/>
</dbReference>
<keyword evidence="4 5" id="KW-0472">Membrane</keyword>
<dbReference type="Proteomes" id="UP000011669">
    <property type="component" value="Unassembled WGS sequence"/>
</dbReference>
<sequence>MARDDTRGTMAEAQTHQASLAQTAAGLAREVRPWQWYKQAVLLIAIVFSGRLFDPVAWGQVAIGVAAFCAVAGATYIFNDISDVEADRRHPEKRKRPIASGQVSVPTAAAFGVGLLLFGFALSYALGALFVLIVATYLAQNAAYSLYLKDVVLVDVLLIAFGFVLRAVAGVVAIGVALSPWLVVCTFLAALLLALGKRRHEFEASANPAETRATLEEYTPETLDQLLVVVISTLLISYSIYTFTGAKLAMMLTLPFAFFGVFRYHHLVHTTNGVAASPGTLLFDRQFLLNLGLWGVVAVVVLYGRPRAWLVGLVG</sequence>
<dbReference type="PATRIC" id="fig|1227455.4.peg.415"/>
<evidence type="ECO:0000313" key="7">
    <source>
        <dbReference type="Proteomes" id="UP000011669"/>
    </source>
</evidence>
<evidence type="ECO:0000256" key="2">
    <source>
        <dbReference type="ARBA" id="ARBA00022692"/>
    </source>
</evidence>
<dbReference type="GO" id="GO:0005886">
    <property type="term" value="C:plasma membrane"/>
    <property type="evidence" value="ECO:0007669"/>
    <property type="project" value="UniProtKB-SubCell"/>
</dbReference>
<protein>
    <submittedName>
        <fullName evidence="6">UbiA prenyltransferase</fullName>
    </submittedName>
</protein>
<accession>M0MRW9</accession>
<reference evidence="6 7" key="1">
    <citation type="journal article" date="2014" name="PLoS Genet.">
        <title>Phylogenetically driven sequencing of extremely halophilic archaea reveals strategies for static and dynamic osmo-response.</title>
        <authorList>
            <person name="Becker E.A."/>
            <person name="Seitzer P.M."/>
            <person name="Tritt A."/>
            <person name="Larsen D."/>
            <person name="Krusor M."/>
            <person name="Yao A.I."/>
            <person name="Wu D."/>
            <person name="Madern D."/>
            <person name="Eisen J.A."/>
            <person name="Darling A.E."/>
            <person name="Facciotti M.T."/>
        </authorList>
    </citation>
    <scope>NUCLEOTIDE SEQUENCE [LARGE SCALE GENOMIC DNA]</scope>
    <source>
        <strain evidence="6 7">DSM 5350</strain>
    </source>
</reference>
<dbReference type="GO" id="GO:0016765">
    <property type="term" value="F:transferase activity, transferring alkyl or aryl (other than methyl) groups"/>
    <property type="evidence" value="ECO:0007669"/>
    <property type="project" value="InterPro"/>
</dbReference>
<dbReference type="AlphaFoldDB" id="M0MRW9"/>
<gene>
    <name evidence="6" type="ORF">C449_02035</name>
</gene>
<dbReference type="CDD" id="cd13963">
    <property type="entry name" value="PT_UbiA_2"/>
    <property type="match status" value="1"/>
</dbReference>